<feature type="compositionally biased region" description="Polar residues" evidence="1">
    <location>
        <begin position="62"/>
        <end position="71"/>
    </location>
</feature>
<evidence type="ECO:0000256" key="1">
    <source>
        <dbReference type="SAM" id="MobiDB-lite"/>
    </source>
</evidence>
<protein>
    <recommendedName>
        <fullName evidence="5">Secreted protein</fullName>
    </recommendedName>
</protein>
<name>A0A429YWZ0_9HYPH</name>
<dbReference type="PROSITE" id="PS51257">
    <property type="entry name" value="PROKAR_LIPOPROTEIN"/>
    <property type="match status" value="1"/>
</dbReference>
<reference evidence="3 4" key="1">
    <citation type="submission" date="2018-12" db="EMBL/GenBank/DDBJ databases">
        <title>Mesorhizobium carbonis sp. nov., isolated from coal mine water.</title>
        <authorList>
            <person name="Xin W."/>
            <person name="Xu Z."/>
            <person name="Xiang F."/>
            <person name="Zhang J."/>
            <person name="Xi L."/>
            <person name="Liu J."/>
        </authorList>
    </citation>
    <scope>NUCLEOTIDE SEQUENCE [LARGE SCALE GENOMIC DNA]</scope>
    <source>
        <strain evidence="3 4">B2.3</strain>
    </source>
</reference>
<accession>A0A429YWZ0</accession>
<dbReference type="AlphaFoldDB" id="A0A429YWZ0"/>
<proteinExistence type="predicted"/>
<evidence type="ECO:0000313" key="3">
    <source>
        <dbReference type="EMBL" id="RST85972.1"/>
    </source>
</evidence>
<dbReference type="RefSeq" id="WP_126700365.1">
    <property type="nucleotide sequence ID" value="NZ_RWKW01000044.1"/>
</dbReference>
<sequence>MKRIILASVSSIALLGLVACSDSDTTTTQSIQPEVQTTDPTMAPADDTNVIVVPESDGVPADQTTTQSITPNVDAMDDAGTSTGAVPDGSLGTDDFEPTDDVRPVE</sequence>
<keyword evidence="4" id="KW-1185">Reference proteome</keyword>
<organism evidence="3 4">
    <name type="scientific">Aquibium carbonis</name>
    <dbReference type="NCBI Taxonomy" id="2495581"/>
    <lineage>
        <taxon>Bacteria</taxon>
        <taxon>Pseudomonadati</taxon>
        <taxon>Pseudomonadota</taxon>
        <taxon>Alphaproteobacteria</taxon>
        <taxon>Hyphomicrobiales</taxon>
        <taxon>Phyllobacteriaceae</taxon>
        <taxon>Aquibium</taxon>
    </lineage>
</organism>
<feature type="signal peptide" evidence="2">
    <location>
        <begin position="1"/>
        <end position="21"/>
    </location>
</feature>
<feature type="chain" id="PRO_5019100207" description="Secreted protein" evidence="2">
    <location>
        <begin position="22"/>
        <end position="106"/>
    </location>
</feature>
<feature type="region of interest" description="Disordered" evidence="1">
    <location>
        <begin position="55"/>
        <end position="106"/>
    </location>
</feature>
<comment type="caution">
    <text evidence="3">The sequence shown here is derived from an EMBL/GenBank/DDBJ whole genome shotgun (WGS) entry which is preliminary data.</text>
</comment>
<evidence type="ECO:0000256" key="2">
    <source>
        <dbReference type="SAM" id="SignalP"/>
    </source>
</evidence>
<dbReference type="Proteomes" id="UP000278398">
    <property type="component" value="Unassembled WGS sequence"/>
</dbReference>
<keyword evidence="2" id="KW-0732">Signal</keyword>
<gene>
    <name evidence="3" type="ORF">EJC49_13000</name>
</gene>
<dbReference type="EMBL" id="RWKW01000044">
    <property type="protein sequence ID" value="RST85972.1"/>
    <property type="molecule type" value="Genomic_DNA"/>
</dbReference>
<evidence type="ECO:0008006" key="5">
    <source>
        <dbReference type="Google" id="ProtNLM"/>
    </source>
</evidence>
<evidence type="ECO:0000313" key="4">
    <source>
        <dbReference type="Proteomes" id="UP000278398"/>
    </source>
</evidence>